<dbReference type="EMBL" id="AP026867">
    <property type="protein sequence ID" value="BDS15001.1"/>
    <property type="molecule type" value="Genomic_DNA"/>
</dbReference>
<dbReference type="SUPFAM" id="SSF49478">
    <property type="entry name" value="Cna protein B-type domain"/>
    <property type="match status" value="1"/>
</dbReference>
<dbReference type="InterPro" id="IPR011044">
    <property type="entry name" value="Quino_amine_DH_bsu"/>
</dbReference>
<feature type="domain" description="Secretion system C-terminal sorting" evidence="5">
    <location>
        <begin position="898"/>
        <end position="963"/>
    </location>
</feature>
<organism evidence="7 8">
    <name type="scientific">Aureispira anguillae</name>
    <dbReference type="NCBI Taxonomy" id="2864201"/>
    <lineage>
        <taxon>Bacteria</taxon>
        <taxon>Pseudomonadati</taxon>
        <taxon>Bacteroidota</taxon>
        <taxon>Saprospiria</taxon>
        <taxon>Saprospirales</taxon>
        <taxon>Saprospiraceae</taxon>
        <taxon>Aureispira</taxon>
    </lineage>
</organism>
<dbReference type="Pfam" id="PF24595">
    <property type="entry name" value="DUF7619"/>
    <property type="match status" value="1"/>
</dbReference>
<keyword evidence="2" id="KW-0964">Secreted</keyword>
<dbReference type="InterPro" id="IPR055353">
    <property type="entry name" value="DUF7619"/>
</dbReference>
<evidence type="ECO:0000313" key="7">
    <source>
        <dbReference type="EMBL" id="BDS15001.1"/>
    </source>
</evidence>
<dbReference type="AlphaFoldDB" id="A0A915YL90"/>
<evidence type="ECO:0000256" key="1">
    <source>
        <dbReference type="ARBA" id="ARBA00004613"/>
    </source>
</evidence>
<evidence type="ECO:0000313" key="8">
    <source>
        <dbReference type="Proteomes" id="UP001060919"/>
    </source>
</evidence>
<dbReference type="InterPro" id="IPR013783">
    <property type="entry name" value="Ig-like_fold"/>
</dbReference>
<dbReference type="PANTHER" id="PTHR42754">
    <property type="entry name" value="ENDOGLUCANASE"/>
    <property type="match status" value="1"/>
</dbReference>
<feature type="domain" description="DUF7619" evidence="6">
    <location>
        <begin position="741"/>
        <end position="875"/>
    </location>
</feature>
<dbReference type="InterPro" id="IPR047589">
    <property type="entry name" value="DUF11_rpt"/>
</dbReference>
<dbReference type="InterPro" id="IPR026444">
    <property type="entry name" value="Secre_tail"/>
</dbReference>
<comment type="subcellular location">
    <subcellularLocation>
        <location evidence="1">Secreted</location>
    </subcellularLocation>
</comment>
<gene>
    <name evidence="7" type="ORF">AsAng_0057830</name>
</gene>
<evidence type="ECO:0000259" key="4">
    <source>
        <dbReference type="Pfam" id="PF17210"/>
    </source>
</evidence>
<dbReference type="Pfam" id="PF18962">
    <property type="entry name" value="Por_Secre_tail"/>
    <property type="match status" value="1"/>
</dbReference>
<proteinExistence type="predicted"/>
<protein>
    <submittedName>
        <fullName evidence="7">T9SS type A sorting domain-containing protein</fullName>
    </submittedName>
</protein>
<reference evidence="7" key="1">
    <citation type="submission" date="2022-09" db="EMBL/GenBank/DDBJ databases">
        <title>Aureispira anguillicida sp. nov., isolated from Leptocephalus of Japanese eel Anguilla japonica.</title>
        <authorList>
            <person name="Yuasa K."/>
            <person name="Mekata T."/>
            <person name="Ikunari K."/>
        </authorList>
    </citation>
    <scope>NUCLEOTIDE SEQUENCE</scope>
    <source>
        <strain evidence="7">EL160426</strain>
    </source>
</reference>
<dbReference type="Proteomes" id="UP001060919">
    <property type="component" value="Chromosome"/>
</dbReference>
<dbReference type="Gene3D" id="2.60.40.10">
    <property type="entry name" value="Immunoglobulins"/>
    <property type="match status" value="1"/>
</dbReference>
<evidence type="ECO:0000256" key="2">
    <source>
        <dbReference type="ARBA" id="ARBA00022525"/>
    </source>
</evidence>
<evidence type="ECO:0000256" key="3">
    <source>
        <dbReference type="ARBA" id="ARBA00022729"/>
    </source>
</evidence>
<dbReference type="RefSeq" id="WP_264790193.1">
    <property type="nucleotide sequence ID" value="NZ_AP026867.1"/>
</dbReference>
<dbReference type="InterPro" id="IPR033764">
    <property type="entry name" value="Sdr_B"/>
</dbReference>
<evidence type="ECO:0000259" key="6">
    <source>
        <dbReference type="Pfam" id="PF24595"/>
    </source>
</evidence>
<dbReference type="GO" id="GO:0005576">
    <property type="term" value="C:extracellular region"/>
    <property type="evidence" value="ECO:0007669"/>
    <property type="project" value="UniProtKB-SubCell"/>
</dbReference>
<dbReference type="NCBIfam" id="TIGR01451">
    <property type="entry name" value="B_ant_repeat"/>
    <property type="match status" value="1"/>
</dbReference>
<keyword evidence="8" id="KW-1185">Reference proteome</keyword>
<keyword evidence="3" id="KW-0732">Signal</keyword>
<evidence type="ECO:0000259" key="5">
    <source>
        <dbReference type="Pfam" id="PF18962"/>
    </source>
</evidence>
<dbReference type="NCBIfam" id="TIGR04183">
    <property type="entry name" value="Por_Secre_tail"/>
    <property type="match status" value="1"/>
</dbReference>
<feature type="domain" description="SD-repeat containing protein B" evidence="4">
    <location>
        <begin position="404"/>
        <end position="465"/>
    </location>
</feature>
<dbReference type="PANTHER" id="PTHR42754:SF1">
    <property type="entry name" value="LIPOPROTEIN"/>
    <property type="match status" value="1"/>
</dbReference>
<name>A0A915YL90_9BACT</name>
<dbReference type="Pfam" id="PF17210">
    <property type="entry name" value="SdrD_B"/>
    <property type="match status" value="1"/>
</dbReference>
<dbReference type="SUPFAM" id="SSF50969">
    <property type="entry name" value="YVTN repeat-like/Quinoprotein amine dehydrogenase"/>
    <property type="match status" value="1"/>
</dbReference>
<dbReference type="KEGG" id="aup:AsAng_0057830"/>
<accession>A0A915YL90</accession>
<sequence>MNKKYISSLLLIFILVWQVQAQEWTRKLDGPQLPSLPWASSMFDGEDVVETSNGGYVMAGIQSYATGAIRDYPTLVKVDAQGFTLWEKSYFSDSANVVGFSKLALLEMPNTNLLLAGANMGLIHLIQTNSLGDTLWTKTYNSYCTQGGGPCTIDNISLEATLDGNYILAIGSHITLGAPIDLLQTQLIKITPTGIIIWNKTYQDVWTEAMKPTLDGGYILAGLKDHTPMLYKVDLNGDSTWVHTYSGTTMSSLHSVVQHPDSSYVVVMETHGIAGTTPTIAKIDKTGANILWTTLDIGATLGGATGRAMHVAYDPAGYYVVTGSRFFPHAILNIMLDIAMVVKLDLAGNVLLERSFDESTANEGKVIRPTNSHGYIMVGDYSSKAYLVKIDSLLNRAHHRVQGYVYKDDNASCIQDSAELGLANWMIEIKRADGTVVYATTDSTGYYDVEVDTGAFTVKVNLPNTLWGLCIDSVNLVSTQLHNSDTLHFGARGLFSCPSLNVDISTSLLRRCSTTVYTVSYCNSGTADALNATIDVTLDTTLTLVHSSISWGAVTGGGINTFLFNMGTIPAGACGSFTITTSVSCYAQLGATHCVQAHIYPDTLCGNSSPFWDQSDIDVKGTCYGDSIVYFIRNIGTGPMGATRQYFVTEDHVMLFIRNFNLGPGDSIREVIHTTNGAAYRLQAEEDANHPHSAYSALGVTMCVADPLNSNMSVGVLGQYIEDDGSPAISIDCQQNVGSWDPNDKRGIPRGYGATHAIEVNTDLEYHIRFQNTGTDTAFSVVISDTLSSYLDPLTVVAGASSHPYQWELKDDGILVFTFNPIKLPDSTANEPASHGFVKFKIKQRPDLPLGTVIYNTAAIVFDRNPPVLTNTTFHTLEEDFIIDLVKIIDRPETTIDVYPNPFQEEARVVVKGEDFAKLEIRIVDAMGREVGYQQVRSKQTINIQRKNLNAGVYFFQLIGDDELIGTGKIIAK</sequence>